<dbReference type="Proteomes" id="UP001326567">
    <property type="component" value="Plasmid unnamed02"/>
</dbReference>
<dbReference type="EMBL" id="CP139727">
    <property type="protein sequence ID" value="WPZ23642.1"/>
    <property type="molecule type" value="Genomic_DNA"/>
</dbReference>
<protein>
    <submittedName>
        <fullName evidence="1">Glycosyltransferase</fullName>
    </submittedName>
</protein>
<dbReference type="Gene3D" id="3.40.50.2000">
    <property type="entry name" value="Glycogen Phosphorylase B"/>
    <property type="match status" value="1"/>
</dbReference>
<geneLocation type="plasmid" evidence="1 2">
    <name>unnamed02</name>
</geneLocation>
<gene>
    <name evidence="1" type="ORF">T7987_17395</name>
</gene>
<sequence length="438" mass="49384">MAPIQSRPTIHWISPLPPAETDIAHYTARILPALSSHAEVILWTDADTWDLELERYCTVKSFNPDTVLPRDFTAARRGDGLEVLFLNVGNSWVFHAGILRMAQRIPSIVVLHDLAIQELMIEAVKGGEWRSSAYLTGMEKWYGPSGIDAGRACINRSEQGSVISQKMPGFELVLEKAFGVVSHTKVAQEAVHHRLPYLPYKMLPLPFEVGPKPSEMRTSTGPLRLLQFGWIGPNRRLEQVLDALAEMPTGFDYRFDVMGKLWNPDLIYNKIDQLNLSDRVHLHGFVPEPVLEDTLRQAHLVLNLRHPSMGEASGSQLRIWNAGTPAAVSREGWYAELPEDTVYFIDQESEILQLQSLFHKIDEDRKAGCKFGAAGRAYFETYHAPEAYAQKIIQFCKAVTEDANRDLAMRLRVDQLHSAQMHPSLEKRLQTLCAAPKA</sequence>
<keyword evidence="2" id="KW-1185">Reference proteome</keyword>
<dbReference type="SUPFAM" id="SSF53756">
    <property type="entry name" value="UDP-Glycosyltransferase/glycogen phosphorylase"/>
    <property type="match status" value="1"/>
</dbReference>
<proteinExistence type="predicted"/>
<evidence type="ECO:0000313" key="2">
    <source>
        <dbReference type="Proteomes" id="UP001326567"/>
    </source>
</evidence>
<organism evidence="1 2">
    <name type="scientific">Sulfitobacter faviae</name>
    <dbReference type="NCBI Taxonomy" id="1775881"/>
    <lineage>
        <taxon>Bacteria</taxon>
        <taxon>Pseudomonadati</taxon>
        <taxon>Pseudomonadota</taxon>
        <taxon>Alphaproteobacteria</taxon>
        <taxon>Rhodobacterales</taxon>
        <taxon>Roseobacteraceae</taxon>
        <taxon>Sulfitobacter</taxon>
    </lineage>
</organism>
<dbReference type="RefSeq" id="WP_322330002.1">
    <property type="nucleotide sequence ID" value="NZ_CP139727.1"/>
</dbReference>
<name>A0ABZ0V9B7_9RHOB</name>
<accession>A0ABZ0V9B7</accession>
<keyword evidence="1" id="KW-0614">Plasmid</keyword>
<reference evidence="1 2" key="1">
    <citation type="submission" date="2023-11" db="EMBL/GenBank/DDBJ databases">
        <title>From the Deep-Sea to the Surface: Bacterial Genomes Isolated from the Moytirra Hydrothermal Vent Plume.</title>
        <authorList>
            <person name="Major S.R."/>
        </authorList>
    </citation>
    <scope>NUCLEOTIDE SEQUENCE [LARGE SCALE GENOMIC DNA]</scope>
    <source>
        <strain evidence="1 2">OXR-9</strain>
        <plasmid evidence="1 2">unnamed02</plasmid>
    </source>
</reference>
<evidence type="ECO:0000313" key="1">
    <source>
        <dbReference type="EMBL" id="WPZ23642.1"/>
    </source>
</evidence>